<organism evidence="1 2">
    <name type="scientific">Trifolium medium</name>
    <dbReference type="NCBI Taxonomy" id="97028"/>
    <lineage>
        <taxon>Eukaryota</taxon>
        <taxon>Viridiplantae</taxon>
        <taxon>Streptophyta</taxon>
        <taxon>Embryophyta</taxon>
        <taxon>Tracheophyta</taxon>
        <taxon>Spermatophyta</taxon>
        <taxon>Magnoliopsida</taxon>
        <taxon>eudicotyledons</taxon>
        <taxon>Gunneridae</taxon>
        <taxon>Pentapetalae</taxon>
        <taxon>rosids</taxon>
        <taxon>fabids</taxon>
        <taxon>Fabales</taxon>
        <taxon>Fabaceae</taxon>
        <taxon>Papilionoideae</taxon>
        <taxon>50 kb inversion clade</taxon>
        <taxon>NPAAA clade</taxon>
        <taxon>Hologalegina</taxon>
        <taxon>IRL clade</taxon>
        <taxon>Trifolieae</taxon>
        <taxon>Trifolium</taxon>
    </lineage>
</organism>
<evidence type="ECO:0000313" key="2">
    <source>
        <dbReference type="Proteomes" id="UP000265520"/>
    </source>
</evidence>
<protein>
    <submittedName>
        <fullName evidence="1">Uncharacterized protein</fullName>
    </submittedName>
</protein>
<sequence>EAVPDDPRVPIER</sequence>
<feature type="non-terminal residue" evidence="1">
    <location>
        <position position="1"/>
    </location>
</feature>
<name>A0A392SWA7_9FABA</name>
<reference evidence="1 2" key="1">
    <citation type="journal article" date="2018" name="Front. Plant Sci.">
        <title>Red Clover (Trifolium pratense) and Zigzag Clover (T. medium) - A Picture of Genomic Similarities and Differences.</title>
        <authorList>
            <person name="Dluhosova J."/>
            <person name="Istvanek J."/>
            <person name="Nedelnik J."/>
            <person name="Repkova J."/>
        </authorList>
    </citation>
    <scope>NUCLEOTIDE SEQUENCE [LARGE SCALE GENOMIC DNA]</scope>
    <source>
        <strain evidence="2">cv. 10/8</strain>
        <tissue evidence="1">Leaf</tissue>
    </source>
</reference>
<keyword evidence="2" id="KW-1185">Reference proteome</keyword>
<comment type="caution">
    <text evidence="1">The sequence shown here is derived from an EMBL/GenBank/DDBJ whole genome shotgun (WGS) entry which is preliminary data.</text>
</comment>
<dbReference type="Proteomes" id="UP000265520">
    <property type="component" value="Unassembled WGS sequence"/>
</dbReference>
<evidence type="ECO:0000313" key="1">
    <source>
        <dbReference type="EMBL" id="MCI52190.1"/>
    </source>
</evidence>
<dbReference type="EMBL" id="LXQA010443658">
    <property type="protein sequence ID" value="MCI52190.1"/>
    <property type="molecule type" value="Genomic_DNA"/>
</dbReference>
<proteinExistence type="predicted"/>
<accession>A0A392SWA7</accession>